<protein>
    <recommendedName>
        <fullName evidence="2 6">Nicotianamine synthase</fullName>
        <ecNumber evidence="2 6">2.5.1.43</ecNumber>
    </recommendedName>
</protein>
<keyword evidence="4 6" id="KW-0949">S-adenosyl-L-methionine</keyword>
<dbReference type="AlphaFoldDB" id="A0ABD3JQ69"/>
<comment type="similarity">
    <text evidence="1 6">Belongs to the nicotianamine synthase (NAS)-like family.</text>
</comment>
<evidence type="ECO:0000256" key="4">
    <source>
        <dbReference type="ARBA" id="ARBA00022691"/>
    </source>
</evidence>
<sequence length="275" mass="30698">MVCHGYPLIGRLYELHEKICSLDSLNPCKDVDTLFTQLVLTCMPPTHNHIDVTTLCKKAQQMRSDLIRLGGEAEGLLESHFATILGSFDRPIEKLEIFPYYGNYLKLAQLEFTLLTQHCTHVPNKVAFVGSGPLPLSSIVLALNHLTTTSFHNYDMDPLANSKAARLISSDPDLSKRVLFHTCDVLKVTEELKEYDVVFLAALVGMDKEEKARAIEHLGRYMKSGAILMVRSAHGARVFLYPVVDVQSDLGGFEVLSVFHPKDEVINSVIVARKC</sequence>
<organism evidence="7 8">
    <name type="scientific">Eucalyptus globulus</name>
    <name type="common">Tasmanian blue gum</name>
    <dbReference type="NCBI Taxonomy" id="34317"/>
    <lineage>
        <taxon>Eukaryota</taxon>
        <taxon>Viridiplantae</taxon>
        <taxon>Streptophyta</taxon>
        <taxon>Embryophyta</taxon>
        <taxon>Tracheophyta</taxon>
        <taxon>Spermatophyta</taxon>
        <taxon>Magnoliopsida</taxon>
        <taxon>eudicotyledons</taxon>
        <taxon>Gunneridae</taxon>
        <taxon>Pentapetalae</taxon>
        <taxon>rosids</taxon>
        <taxon>malvids</taxon>
        <taxon>Myrtales</taxon>
        <taxon>Myrtaceae</taxon>
        <taxon>Myrtoideae</taxon>
        <taxon>Eucalypteae</taxon>
        <taxon>Eucalyptus</taxon>
    </lineage>
</organism>
<evidence type="ECO:0000313" key="8">
    <source>
        <dbReference type="Proteomes" id="UP001634007"/>
    </source>
</evidence>
<evidence type="ECO:0000256" key="3">
    <source>
        <dbReference type="ARBA" id="ARBA00022679"/>
    </source>
</evidence>
<comment type="catalytic activity">
    <reaction evidence="5 6">
        <text>3 S-adenosyl-L-methionine = nicotianamine + 3 S-methyl-5'-thioadenosine + 3 H(+)</text>
        <dbReference type="Rhea" id="RHEA:16481"/>
        <dbReference type="ChEBI" id="CHEBI:15378"/>
        <dbReference type="ChEBI" id="CHEBI:17509"/>
        <dbReference type="ChEBI" id="CHEBI:58249"/>
        <dbReference type="ChEBI" id="CHEBI:59789"/>
        <dbReference type="EC" id="2.5.1.43"/>
    </reaction>
</comment>
<dbReference type="EMBL" id="JBJKBG010000008">
    <property type="protein sequence ID" value="KAL3728429.1"/>
    <property type="molecule type" value="Genomic_DNA"/>
</dbReference>
<dbReference type="Gene3D" id="3.40.50.150">
    <property type="entry name" value="Vaccinia Virus protein VP39"/>
    <property type="match status" value="1"/>
</dbReference>
<dbReference type="EC" id="2.5.1.43" evidence="2 6"/>
<keyword evidence="3 6" id="KW-0808">Transferase</keyword>
<dbReference type="PANTHER" id="PTHR32266:SF12">
    <property type="entry name" value="NICOTIANAMINE SYNTHASE 3"/>
    <property type="match status" value="1"/>
</dbReference>
<dbReference type="InterPro" id="IPR029063">
    <property type="entry name" value="SAM-dependent_MTases_sf"/>
</dbReference>
<gene>
    <name evidence="7" type="ORF">ACJRO7_033070</name>
</gene>
<proteinExistence type="inferred from homology"/>
<accession>A0ABD3JQ69</accession>
<name>A0ABD3JQ69_EUCGL</name>
<evidence type="ECO:0000313" key="7">
    <source>
        <dbReference type="EMBL" id="KAL3728429.1"/>
    </source>
</evidence>
<dbReference type="Pfam" id="PF03059">
    <property type="entry name" value="NAS"/>
    <property type="match status" value="1"/>
</dbReference>
<dbReference type="PANTHER" id="PTHR32266">
    <property type="entry name" value="NICOTIANAMINE SYNTHASE 3"/>
    <property type="match status" value="1"/>
</dbReference>
<dbReference type="GO" id="GO:0030418">
    <property type="term" value="P:nicotianamine biosynthetic process"/>
    <property type="evidence" value="ECO:0007669"/>
    <property type="project" value="UniProtKB-UniRule"/>
</dbReference>
<evidence type="ECO:0000256" key="2">
    <source>
        <dbReference type="ARBA" id="ARBA00012675"/>
    </source>
</evidence>
<dbReference type="GO" id="GO:0030410">
    <property type="term" value="F:nicotianamine synthase activity"/>
    <property type="evidence" value="ECO:0007669"/>
    <property type="project" value="UniProtKB-UniRule"/>
</dbReference>
<dbReference type="SUPFAM" id="SSF53335">
    <property type="entry name" value="S-adenosyl-L-methionine-dependent methyltransferases"/>
    <property type="match status" value="1"/>
</dbReference>
<dbReference type="Proteomes" id="UP001634007">
    <property type="component" value="Unassembled WGS sequence"/>
</dbReference>
<comment type="function">
    <text evidence="6">Synthesizes nicotianamine, a polyamine which serves as a sensor for the physiological iron status within the plant, and/or might be involved in the transport of iron.</text>
</comment>
<dbReference type="PROSITE" id="PS51142">
    <property type="entry name" value="NAS"/>
    <property type="match status" value="1"/>
</dbReference>
<comment type="caution">
    <text evidence="7">The sequence shown here is derived from an EMBL/GenBank/DDBJ whole genome shotgun (WGS) entry which is preliminary data.</text>
</comment>
<reference evidence="7 8" key="1">
    <citation type="submission" date="2024-11" db="EMBL/GenBank/DDBJ databases">
        <title>Chromosome-level genome assembly of Eucalyptus globulus Labill. provides insights into its genome evolution.</title>
        <authorList>
            <person name="Li X."/>
        </authorList>
    </citation>
    <scope>NUCLEOTIDE SEQUENCE [LARGE SCALE GENOMIC DNA]</scope>
    <source>
        <strain evidence="7">CL2024</strain>
        <tissue evidence="7">Fresh tender leaves</tissue>
    </source>
</reference>
<dbReference type="InterPro" id="IPR004298">
    <property type="entry name" value="Nicotian_synth"/>
</dbReference>
<evidence type="ECO:0000256" key="1">
    <source>
        <dbReference type="ARBA" id="ARBA00007009"/>
    </source>
</evidence>
<evidence type="ECO:0000256" key="6">
    <source>
        <dbReference type="RuleBase" id="RU368095"/>
    </source>
</evidence>
<keyword evidence="8" id="KW-1185">Reference proteome</keyword>
<evidence type="ECO:0000256" key="5">
    <source>
        <dbReference type="ARBA" id="ARBA00049391"/>
    </source>
</evidence>